<dbReference type="Proteomes" id="UP000887566">
    <property type="component" value="Unplaced"/>
</dbReference>
<feature type="transmembrane region" description="Helical" evidence="5">
    <location>
        <begin position="98"/>
        <end position="117"/>
    </location>
</feature>
<evidence type="ECO:0000256" key="3">
    <source>
        <dbReference type="ARBA" id="ARBA00022989"/>
    </source>
</evidence>
<organism evidence="6 7">
    <name type="scientific">Plectus sambesii</name>
    <dbReference type="NCBI Taxonomy" id="2011161"/>
    <lineage>
        <taxon>Eukaryota</taxon>
        <taxon>Metazoa</taxon>
        <taxon>Ecdysozoa</taxon>
        <taxon>Nematoda</taxon>
        <taxon>Chromadorea</taxon>
        <taxon>Plectida</taxon>
        <taxon>Plectina</taxon>
        <taxon>Plectoidea</taxon>
        <taxon>Plectidae</taxon>
        <taxon>Plectus</taxon>
    </lineage>
</organism>
<keyword evidence="3 5" id="KW-1133">Transmembrane helix</keyword>
<protein>
    <submittedName>
        <fullName evidence="7">Tetraspanin</fullName>
    </submittedName>
</protein>
<evidence type="ECO:0000313" key="6">
    <source>
        <dbReference type="Proteomes" id="UP000887566"/>
    </source>
</evidence>
<dbReference type="InterPro" id="IPR018499">
    <property type="entry name" value="Tetraspanin/Peripherin"/>
</dbReference>
<feature type="transmembrane region" description="Helical" evidence="5">
    <location>
        <begin position="207"/>
        <end position="230"/>
    </location>
</feature>
<comment type="subcellular location">
    <subcellularLocation>
        <location evidence="1">Membrane</location>
        <topology evidence="1">Multi-pass membrane protein</topology>
    </subcellularLocation>
</comment>
<feature type="transmembrane region" description="Helical" evidence="5">
    <location>
        <begin position="12"/>
        <end position="35"/>
    </location>
</feature>
<sequence>MANSKPLETHDKAILIATGVASIVGCILVIIGFVLRFGRGFGEFMYWAVQKDDFLELERLELIFGLYTTVGLVLVLLGGVVVVGILRRNTIILKMYAAVIALMVLVQLVTGLLAFMYRDDINNLINDDVLFKSLNQARMEYIENNNTVTSTVVSSFWKVAQLNLECCGVNSGGDWNSTDIMGAFNCLTANNGKGCEKEIRSRVATDAMYFGVSALGFLLVEVIACFLAGWRALTLAEASRPANPYEGFATHDNK</sequence>
<dbReference type="AlphaFoldDB" id="A0A914W8U8"/>
<keyword evidence="4 5" id="KW-0472">Membrane</keyword>
<dbReference type="PROSITE" id="PS51257">
    <property type="entry name" value="PROKAR_LIPOPROTEIN"/>
    <property type="match status" value="1"/>
</dbReference>
<dbReference type="WBParaSite" id="PSAMB.scaffold3431size18307.g21445.t1">
    <property type="protein sequence ID" value="PSAMB.scaffold3431size18307.g21445.t1"/>
    <property type="gene ID" value="PSAMB.scaffold3431size18307.g21445"/>
</dbReference>
<dbReference type="InterPro" id="IPR008952">
    <property type="entry name" value="Tetraspanin_EC2_sf"/>
</dbReference>
<dbReference type="Gene3D" id="1.10.1450.10">
    <property type="entry name" value="Tetraspanin"/>
    <property type="match status" value="1"/>
</dbReference>
<evidence type="ECO:0000256" key="4">
    <source>
        <dbReference type="ARBA" id="ARBA00023136"/>
    </source>
</evidence>
<evidence type="ECO:0000256" key="1">
    <source>
        <dbReference type="ARBA" id="ARBA00004141"/>
    </source>
</evidence>
<dbReference type="SUPFAM" id="SSF48652">
    <property type="entry name" value="Tetraspanin"/>
    <property type="match status" value="1"/>
</dbReference>
<dbReference type="PANTHER" id="PTHR19282">
    <property type="entry name" value="TETRASPANIN"/>
    <property type="match status" value="1"/>
</dbReference>
<reference evidence="7" key="1">
    <citation type="submission" date="2022-11" db="UniProtKB">
        <authorList>
            <consortium name="WormBaseParasite"/>
        </authorList>
    </citation>
    <scope>IDENTIFICATION</scope>
</reference>
<dbReference type="Pfam" id="PF00335">
    <property type="entry name" value="Tetraspanin"/>
    <property type="match status" value="1"/>
</dbReference>
<feature type="transmembrane region" description="Helical" evidence="5">
    <location>
        <begin position="62"/>
        <end position="86"/>
    </location>
</feature>
<accession>A0A914W8U8</accession>
<evidence type="ECO:0000256" key="5">
    <source>
        <dbReference type="SAM" id="Phobius"/>
    </source>
</evidence>
<keyword evidence="6" id="KW-1185">Reference proteome</keyword>
<dbReference type="PANTHER" id="PTHR19282:SF556">
    <property type="entry name" value="TETRASPANIN"/>
    <property type="match status" value="1"/>
</dbReference>
<dbReference type="GO" id="GO:0016020">
    <property type="term" value="C:membrane"/>
    <property type="evidence" value="ECO:0007669"/>
    <property type="project" value="UniProtKB-SubCell"/>
</dbReference>
<evidence type="ECO:0000256" key="2">
    <source>
        <dbReference type="ARBA" id="ARBA00022692"/>
    </source>
</evidence>
<evidence type="ECO:0000313" key="7">
    <source>
        <dbReference type="WBParaSite" id="PSAMB.scaffold3431size18307.g21445.t1"/>
    </source>
</evidence>
<proteinExistence type="predicted"/>
<keyword evidence="2 5" id="KW-0812">Transmembrane</keyword>
<name>A0A914W8U8_9BILA</name>